<keyword evidence="2" id="KW-0032">Aminotransferase</keyword>
<dbReference type="SUPFAM" id="SSF53383">
    <property type="entry name" value="PLP-dependent transferases"/>
    <property type="match status" value="1"/>
</dbReference>
<accession>A0A7S7NWS7</accession>
<dbReference type="Gene3D" id="3.90.1150.10">
    <property type="entry name" value="Aspartate Aminotransferase, domain 1"/>
    <property type="match status" value="1"/>
</dbReference>
<dbReference type="Gene3D" id="3.40.640.10">
    <property type="entry name" value="Type I PLP-dependent aspartate aminotransferase-like (Major domain)"/>
    <property type="match status" value="1"/>
</dbReference>
<sequence length="392" mass="42904">MNISQTIAAQLENASWIRRMFEEGARMKQERGADNVYDYTLGNPDVEPPPQVLQALARVVSAGLPNSHGYMPNPGFLPVRQAVARQLRRDTGLPFEPEDIFMTVGSAGACNVILKSILDPGDEVIVLMPCFSEYRFYISNHAGRLVPVETSEDFLPDIGRIAAALTPRTRAIILNTPNNPTGRVYPEQVLRDLNSLLAGCDHEILVISDEPYKHLVFDGNKQPEVASLIANTAICNSWSKSQALPGERIGYLALSPQVRNRAALRAACAFTNRILGFINAPALWQLVELEAMDSTVDVSGYERKRDLLCDSLTRAGYDVSKPEGTFYVFMKTPIPDDIAFVRILAKEGVLGVPGAGFGRSGYIRLSLTVPEQMIRKSIPGFAAALQAVSATV</sequence>
<keyword evidence="3" id="KW-1185">Reference proteome</keyword>
<dbReference type="PANTHER" id="PTHR42691:SF1">
    <property type="entry name" value="ASPARTATE AMINOTRANSFERASE YHDR-RELATED"/>
    <property type="match status" value="1"/>
</dbReference>
<dbReference type="PANTHER" id="PTHR42691">
    <property type="entry name" value="ASPARTATE AMINOTRANSFERASE YHDR-RELATED"/>
    <property type="match status" value="1"/>
</dbReference>
<dbReference type="RefSeq" id="WP_194452289.1">
    <property type="nucleotide sequence ID" value="NZ_CP063849.1"/>
</dbReference>
<protein>
    <submittedName>
        <fullName evidence="2">Pyridoxal phosphate-dependent aminotransferase</fullName>
    </submittedName>
</protein>
<feature type="domain" description="Aminotransferase class I/classII large" evidence="1">
    <location>
        <begin position="41"/>
        <end position="376"/>
    </location>
</feature>
<dbReference type="GO" id="GO:0008483">
    <property type="term" value="F:transaminase activity"/>
    <property type="evidence" value="ECO:0007669"/>
    <property type="project" value="UniProtKB-KW"/>
</dbReference>
<dbReference type="InterPro" id="IPR015424">
    <property type="entry name" value="PyrdxlP-dep_Trfase"/>
</dbReference>
<dbReference type="NCBIfam" id="NF005305">
    <property type="entry name" value="PRK06836.1"/>
    <property type="match status" value="1"/>
</dbReference>
<gene>
    <name evidence="2" type="ORF">IRI77_11970</name>
</gene>
<keyword evidence="2" id="KW-0808">Transferase</keyword>
<evidence type="ECO:0000259" key="1">
    <source>
        <dbReference type="Pfam" id="PF00155"/>
    </source>
</evidence>
<evidence type="ECO:0000313" key="2">
    <source>
        <dbReference type="EMBL" id="QOY90629.1"/>
    </source>
</evidence>
<dbReference type="EMBL" id="CP063849">
    <property type="protein sequence ID" value="QOY90629.1"/>
    <property type="molecule type" value="Genomic_DNA"/>
</dbReference>
<dbReference type="InterPro" id="IPR004839">
    <property type="entry name" value="Aminotransferase_I/II_large"/>
</dbReference>
<organism evidence="2 3">
    <name type="scientific">Paludibaculum fermentans</name>
    <dbReference type="NCBI Taxonomy" id="1473598"/>
    <lineage>
        <taxon>Bacteria</taxon>
        <taxon>Pseudomonadati</taxon>
        <taxon>Acidobacteriota</taxon>
        <taxon>Terriglobia</taxon>
        <taxon>Bryobacterales</taxon>
        <taxon>Bryobacteraceae</taxon>
        <taxon>Paludibaculum</taxon>
    </lineage>
</organism>
<dbReference type="InterPro" id="IPR015422">
    <property type="entry name" value="PyrdxlP-dep_Trfase_small"/>
</dbReference>
<dbReference type="KEGG" id="pfer:IRI77_11970"/>
<reference evidence="2 3" key="1">
    <citation type="submission" date="2020-10" db="EMBL/GenBank/DDBJ databases">
        <title>Complete genome sequence of Paludibaculum fermentans P105T, a facultatively anaerobic acidobacterium capable of dissimilatory Fe(III) reduction.</title>
        <authorList>
            <person name="Dedysh S.N."/>
            <person name="Beletsky A.V."/>
            <person name="Kulichevskaya I.S."/>
            <person name="Mardanov A.V."/>
            <person name="Ravin N.V."/>
        </authorList>
    </citation>
    <scope>NUCLEOTIDE SEQUENCE [LARGE SCALE GENOMIC DNA]</scope>
    <source>
        <strain evidence="2 3">P105</strain>
    </source>
</reference>
<dbReference type="AlphaFoldDB" id="A0A7S7NWS7"/>
<evidence type="ECO:0000313" key="3">
    <source>
        <dbReference type="Proteomes" id="UP000593892"/>
    </source>
</evidence>
<proteinExistence type="predicted"/>
<dbReference type="CDD" id="cd00609">
    <property type="entry name" value="AAT_like"/>
    <property type="match status" value="1"/>
</dbReference>
<dbReference type="Pfam" id="PF00155">
    <property type="entry name" value="Aminotran_1_2"/>
    <property type="match status" value="1"/>
</dbReference>
<dbReference type="GO" id="GO:0030170">
    <property type="term" value="F:pyridoxal phosphate binding"/>
    <property type="evidence" value="ECO:0007669"/>
    <property type="project" value="InterPro"/>
</dbReference>
<dbReference type="InterPro" id="IPR015421">
    <property type="entry name" value="PyrdxlP-dep_Trfase_major"/>
</dbReference>
<dbReference type="Proteomes" id="UP000593892">
    <property type="component" value="Chromosome"/>
</dbReference>
<name>A0A7S7NWS7_PALFE</name>